<dbReference type="EMBL" id="BKBQ01000019">
    <property type="protein sequence ID" value="GEQ54530.1"/>
    <property type="molecule type" value="Genomic_DNA"/>
</dbReference>
<dbReference type="Proteomes" id="UP000886597">
    <property type="component" value="Unassembled WGS sequence"/>
</dbReference>
<evidence type="ECO:0000313" key="2">
    <source>
        <dbReference type="EMBL" id="GEQ49549.1"/>
    </source>
</evidence>
<dbReference type="InterPro" id="IPR050177">
    <property type="entry name" value="Lipid_A_modif_metabolic_enz"/>
</dbReference>
<comment type="caution">
    <text evidence="3">The sequence shown here is derived from an EMBL/GenBank/DDBJ whole genome shotgun (WGS) entry which is preliminary data.</text>
</comment>
<dbReference type="RefSeq" id="WP_202584006.1">
    <property type="nucleotide sequence ID" value="NZ_BKBO01000020.1"/>
</dbReference>
<evidence type="ECO:0000259" key="1">
    <source>
        <dbReference type="Pfam" id="PF04321"/>
    </source>
</evidence>
<dbReference type="Proteomes" id="UP000886607">
    <property type="component" value="Unassembled WGS sequence"/>
</dbReference>
<reference evidence="3" key="1">
    <citation type="submission" date="2019-08" db="EMBL/GenBank/DDBJ databases">
        <authorList>
            <person name="Ishikawa M."/>
            <person name="Suzuki T."/>
            <person name="Matsutani M."/>
        </authorList>
    </citation>
    <scope>NUCLEOTIDE SEQUENCE</scope>
    <source>
        <strain evidence="3">7C1</strain>
        <strain evidence="2">8C4</strain>
    </source>
</reference>
<evidence type="ECO:0000313" key="3">
    <source>
        <dbReference type="EMBL" id="GEQ54530.1"/>
    </source>
</evidence>
<dbReference type="Pfam" id="PF04321">
    <property type="entry name" value="RmlD_sub_bind"/>
    <property type="match status" value="1"/>
</dbReference>
<dbReference type="InterPro" id="IPR036291">
    <property type="entry name" value="NAD(P)-bd_dom_sf"/>
</dbReference>
<dbReference type="Gene3D" id="3.40.50.720">
    <property type="entry name" value="NAD(P)-binding Rossmann-like Domain"/>
    <property type="match status" value="1"/>
</dbReference>
<feature type="domain" description="RmlD-like substrate binding" evidence="1">
    <location>
        <begin position="3"/>
        <end position="236"/>
    </location>
</feature>
<dbReference type="PANTHER" id="PTHR43245">
    <property type="entry name" value="BIFUNCTIONAL POLYMYXIN RESISTANCE PROTEIN ARNA"/>
    <property type="match status" value="1"/>
</dbReference>
<dbReference type="SUPFAM" id="SSF51735">
    <property type="entry name" value="NAD(P)-binding Rossmann-fold domains"/>
    <property type="match status" value="1"/>
</dbReference>
<evidence type="ECO:0000313" key="5">
    <source>
        <dbReference type="Proteomes" id="UP000886607"/>
    </source>
</evidence>
<evidence type="ECO:0000313" key="4">
    <source>
        <dbReference type="Proteomes" id="UP000886597"/>
    </source>
</evidence>
<dbReference type="PANTHER" id="PTHR43245:SF58">
    <property type="entry name" value="BLL5923 PROTEIN"/>
    <property type="match status" value="1"/>
</dbReference>
<name>A0AAN4RLA0_9ENTE</name>
<protein>
    <submittedName>
        <fullName evidence="3">UDP-glucose 4-epimerase</fullName>
    </submittedName>
</protein>
<sequence length="303" mass="35028">MKRILITGENSYVGNSFEKWVEESGKDYVIDKISLKGISWEKHDFSKYDVIFHVAGIAHADVSKVSKETKALYYRVNCDLAIKTAKKYKEDLNGKVGQFIYMSSIIVYGLETNLTKKRIITSETEPNPSNFYGDSKLKAEQKLQPLGNKNFKIVVLRPPMIYGKKSKGNFPVLIQLANRLPFFPAIKNERSMLFMGNLCVYLKQIIEKQSSGIFFPQNNEYVSTTEMVRLIAKAQNKKIHITRYFNWLIKLLSFFPGRIGNLVNKAFGSLIYEHSKVNAEFFDFEDTIVRSIGDEHLWKKRKY</sequence>
<proteinExistence type="predicted"/>
<dbReference type="InterPro" id="IPR029903">
    <property type="entry name" value="RmlD-like-bd"/>
</dbReference>
<reference evidence="3" key="2">
    <citation type="journal article" date="2020" name="Int. Dairy J.">
        <title>Lactic acid bacterial diversity in Brie cheese focusing on salt concentration and pH of isolation medium and characterisation of halophilic and alkaliphilic lactic acid bacterial isolates.</title>
        <authorList>
            <person name="Unno R."/>
            <person name="Matsutani M."/>
            <person name="Suzuki T."/>
            <person name="Kodama K."/>
            <person name="Matsushita H."/>
            <person name="Yamasato K."/>
            <person name="Koizumi Y."/>
            <person name="Ishikawa M."/>
        </authorList>
    </citation>
    <scope>NUCLEOTIDE SEQUENCE</scope>
    <source>
        <strain evidence="3">7C1</strain>
        <strain evidence="2">8C4</strain>
    </source>
</reference>
<organism evidence="3 4">
    <name type="scientific">Tetragenococcus koreensis</name>
    <dbReference type="NCBI Taxonomy" id="290335"/>
    <lineage>
        <taxon>Bacteria</taxon>
        <taxon>Bacillati</taxon>
        <taxon>Bacillota</taxon>
        <taxon>Bacilli</taxon>
        <taxon>Lactobacillales</taxon>
        <taxon>Enterococcaceae</taxon>
        <taxon>Tetragenococcus</taxon>
    </lineage>
</organism>
<accession>A0AAN4RLA0</accession>
<gene>
    <name evidence="2" type="ORF">TK11N_14010</name>
    <name evidence="3" type="ORF">TK2N_13740</name>
</gene>
<keyword evidence="5" id="KW-1185">Reference proteome</keyword>
<dbReference type="EMBL" id="BKBO01000020">
    <property type="protein sequence ID" value="GEQ49549.1"/>
    <property type="molecule type" value="Genomic_DNA"/>
</dbReference>
<dbReference type="AlphaFoldDB" id="A0AAN4RLA0"/>